<dbReference type="GO" id="GO:0009279">
    <property type="term" value="C:cell outer membrane"/>
    <property type="evidence" value="ECO:0007669"/>
    <property type="project" value="UniProtKB-SubCell"/>
</dbReference>
<keyword evidence="5 9" id="KW-0798">TonB box</keyword>
<comment type="subcellular location">
    <subcellularLocation>
        <location evidence="1 8">Cell outer membrane</location>
        <topology evidence="1 8">Multi-pass membrane protein</topology>
    </subcellularLocation>
</comment>
<dbReference type="CDD" id="cd01347">
    <property type="entry name" value="ligand_gated_channel"/>
    <property type="match status" value="1"/>
</dbReference>
<dbReference type="InterPro" id="IPR012910">
    <property type="entry name" value="Plug_dom"/>
</dbReference>
<keyword evidence="6 8" id="KW-0472">Membrane</keyword>
<feature type="domain" description="TonB-dependent receptor-like beta-barrel" evidence="11">
    <location>
        <begin position="330"/>
        <end position="753"/>
    </location>
</feature>
<dbReference type="InterPro" id="IPR037066">
    <property type="entry name" value="Plug_dom_sf"/>
</dbReference>
<organism evidence="13 14">
    <name type="scientific">Bradyrhizobium shewense</name>
    <dbReference type="NCBI Taxonomy" id="1761772"/>
    <lineage>
        <taxon>Bacteria</taxon>
        <taxon>Pseudomonadati</taxon>
        <taxon>Pseudomonadota</taxon>
        <taxon>Alphaproteobacteria</taxon>
        <taxon>Hyphomicrobiales</taxon>
        <taxon>Nitrobacteraceae</taxon>
        <taxon>Bradyrhizobium</taxon>
    </lineage>
</organism>
<feature type="domain" description="TonB-dependent receptor plug" evidence="12">
    <location>
        <begin position="105"/>
        <end position="211"/>
    </location>
</feature>
<dbReference type="GO" id="GO:0015344">
    <property type="term" value="F:siderophore uptake transmembrane transporter activity"/>
    <property type="evidence" value="ECO:0007669"/>
    <property type="project" value="TreeGrafter"/>
</dbReference>
<dbReference type="Gene3D" id="2.40.170.20">
    <property type="entry name" value="TonB-dependent receptor, beta-barrel domain"/>
    <property type="match status" value="1"/>
</dbReference>
<dbReference type="PANTHER" id="PTHR30069:SF28">
    <property type="entry name" value="TONB-DEPENDENT RECEPTOR YNCD-RELATED"/>
    <property type="match status" value="1"/>
</dbReference>
<evidence type="ECO:0000256" key="1">
    <source>
        <dbReference type="ARBA" id="ARBA00004571"/>
    </source>
</evidence>
<accession>A0A1C3XTE8</accession>
<dbReference type="Pfam" id="PF07715">
    <property type="entry name" value="Plug"/>
    <property type="match status" value="1"/>
</dbReference>
<dbReference type="Gene3D" id="2.170.130.10">
    <property type="entry name" value="TonB-dependent receptor, plug domain"/>
    <property type="match status" value="1"/>
</dbReference>
<keyword evidence="2 8" id="KW-0813">Transport</keyword>
<protein>
    <submittedName>
        <fullName evidence="13">Iron complex outermembrane recepter protein</fullName>
    </submittedName>
</protein>
<feature type="region of interest" description="Disordered" evidence="10">
    <location>
        <begin position="48"/>
        <end position="73"/>
    </location>
</feature>
<keyword evidence="4 8" id="KW-0812">Transmembrane</keyword>
<dbReference type="AlphaFoldDB" id="A0A1C3XTE8"/>
<keyword evidence="3 8" id="KW-1134">Transmembrane beta strand</keyword>
<dbReference type="SUPFAM" id="SSF56935">
    <property type="entry name" value="Porins"/>
    <property type="match status" value="1"/>
</dbReference>
<comment type="similarity">
    <text evidence="8 9">Belongs to the TonB-dependent receptor family.</text>
</comment>
<evidence type="ECO:0000256" key="8">
    <source>
        <dbReference type="PROSITE-ProRule" id="PRU01360"/>
    </source>
</evidence>
<evidence type="ECO:0000259" key="11">
    <source>
        <dbReference type="Pfam" id="PF00593"/>
    </source>
</evidence>
<dbReference type="InterPro" id="IPR000531">
    <property type="entry name" value="Beta-barrel_TonB"/>
</dbReference>
<evidence type="ECO:0000313" key="14">
    <source>
        <dbReference type="Proteomes" id="UP000199184"/>
    </source>
</evidence>
<dbReference type="EMBL" id="FMAI01000044">
    <property type="protein sequence ID" value="SCB55541.1"/>
    <property type="molecule type" value="Genomic_DNA"/>
</dbReference>
<sequence>MSGIQKMLRIRAIGSAGLPVLFGLVSPIGSDALAQAAPEAIPAVTVEAPKTSRPKPITRPARLRSASATRAARPVAPIATDGAQGQNNTMSAGAVRAGLNQAPAGQTATTIDRSQFENRPSFSVSDVLRDSPGISIKQGNGPRDFGISIRGSNARNGFGIRNLVIFDDGFPVTQPDGLSRSDLIDPHAYGAIDVIRGPSSALYGNYATGGALNFRTRPGGTIDGVEYGVDGGSYGYLNNYVAAGKKVGNFEGSLFASDTRGDGYIGNNWFNTQTVNFLGTLKATPDDRFTVKIINNDLSARLPLRSTLNQYYQNPFQQGCATGATAAPGCGTVRLFNNGFNATAGTDTETAVQAGLGRNDRRTIVGGRWEHDFDNTTTWRNQFVFDDRNISQPTGSTSSIGDFPSYNYMSDLTKRGEILGLESTAFFGAFYNTLTASSDTRNVMPGGNATLGRLSSNLYSETTNYGVRAREELKLTSSLTAVAGIGWETTLLKGTNTAYSYAGPTGITTTTPTTADRQFQNTAPELALLYNLNNEWLFRARVATGYGTPQVSNLFVAQTGLSGNNTQLQAQKNLGYDLGFDWTPNSALKLSATGFYEFFRNEIVNQATSVPGVNYSFNAPRSEHRGIELAADWKFYPGWRFMVAYTYLDEVYTEYVENITNGAVFSFNRAGNKIPGISPNELTARIGYDEFAGPLAGLGGFVEVQWKDSFYMDNANLLKAPGYELVNVNVHYKTGLLSDTFRSLNLFLEVRNVFDRTYVASANNIANTVTAAGLQIPGTTLASTAPGSIYAGSPRLFVVGMKVAFK</sequence>
<evidence type="ECO:0000256" key="3">
    <source>
        <dbReference type="ARBA" id="ARBA00022452"/>
    </source>
</evidence>
<dbReference type="PANTHER" id="PTHR30069">
    <property type="entry name" value="TONB-DEPENDENT OUTER MEMBRANE RECEPTOR"/>
    <property type="match status" value="1"/>
</dbReference>
<dbReference type="PROSITE" id="PS52016">
    <property type="entry name" value="TONB_DEPENDENT_REC_3"/>
    <property type="match status" value="1"/>
</dbReference>
<evidence type="ECO:0000256" key="9">
    <source>
        <dbReference type="RuleBase" id="RU003357"/>
    </source>
</evidence>
<evidence type="ECO:0000256" key="6">
    <source>
        <dbReference type="ARBA" id="ARBA00023136"/>
    </source>
</evidence>
<name>A0A1C3XTE8_9BRAD</name>
<dbReference type="Proteomes" id="UP000199184">
    <property type="component" value="Unassembled WGS sequence"/>
</dbReference>
<dbReference type="Pfam" id="PF00593">
    <property type="entry name" value="TonB_dep_Rec_b-barrel"/>
    <property type="match status" value="1"/>
</dbReference>
<dbReference type="InterPro" id="IPR039426">
    <property type="entry name" value="TonB-dep_rcpt-like"/>
</dbReference>
<reference evidence="14" key="1">
    <citation type="submission" date="2016-08" db="EMBL/GenBank/DDBJ databases">
        <authorList>
            <person name="Varghese N."/>
            <person name="Submissions Spin"/>
        </authorList>
    </citation>
    <scope>NUCLEOTIDE SEQUENCE [LARGE SCALE GENOMIC DNA]</scope>
    <source>
        <strain evidence="14">ERR11</strain>
    </source>
</reference>
<evidence type="ECO:0000313" key="13">
    <source>
        <dbReference type="EMBL" id="SCB55541.1"/>
    </source>
</evidence>
<evidence type="ECO:0000256" key="5">
    <source>
        <dbReference type="ARBA" id="ARBA00023077"/>
    </source>
</evidence>
<dbReference type="InterPro" id="IPR036942">
    <property type="entry name" value="Beta-barrel_TonB_sf"/>
</dbReference>
<evidence type="ECO:0000256" key="10">
    <source>
        <dbReference type="SAM" id="MobiDB-lite"/>
    </source>
</evidence>
<evidence type="ECO:0000259" key="12">
    <source>
        <dbReference type="Pfam" id="PF07715"/>
    </source>
</evidence>
<keyword evidence="7 8" id="KW-0998">Cell outer membrane</keyword>
<evidence type="ECO:0000256" key="2">
    <source>
        <dbReference type="ARBA" id="ARBA00022448"/>
    </source>
</evidence>
<proteinExistence type="inferred from homology"/>
<gene>
    <name evidence="13" type="ORF">GA0061098_104421</name>
</gene>
<dbReference type="GO" id="GO:0044718">
    <property type="term" value="P:siderophore transmembrane transport"/>
    <property type="evidence" value="ECO:0007669"/>
    <property type="project" value="TreeGrafter"/>
</dbReference>
<feature type="compositionally biased region" description="Low complexity" evidence="10">
    <location>
        <begin position="58"/>
        <end position="73"/>
    </location>
</feature>
<evidence type="ECO:0000256" key="4">
    <source>
        <dbReference type="ARBA" id="ARBA00022692"/>
    </source>
</evidence>
<evidence type="ECO:0000256" key="7">
    <source>
        <dbReference type="ARBA" id="ARBA00023237"/>
    </source>
</evidence>
<keyword evidence="14" id="KW-1185">Reference proteome</keyword>